<name>A0A3N1Y5W0_9GAMM</name>
<accession>A0A3N1Y5W0</accession>
<keyword evidence="2" id="KW-1185">Reference proteome</keyword>
<proteinExistence type="predicted"/>
<gene>
    <name evidence="1" type="ORF">EDC57_0091</name>
</gene>
<dbReference type="RefSeq" id="WP_170164992.1">
    <property type="nucleotide sequence ID" value="NZ_RJVI01000001.1"/>
</dbReference>
<reference evidence="1 2" key="1">
    <citation type="submission" date="2018-11" db="EMBL/GenBank/DDBJ databases">
        <title>Genomic Encyclopedia of Type Strains, Phase IV (KMG-IV): sequencing the most valuable type-strain genomes for metagenomic binning, comparative biology and taxonomic classification.</title>
        <authorList>
            <person name="Goeker M."/>
        </authorList>
    </citation>
    <scope>NUCLEOTIDE SEQUENCE [LARGE SCALE GENOMIC DNA]</scope>
    <source>
        <strain evidence="1 2">DSM 100275</strain>
    </source>
</reference>
<evidence type="ECO:0000313" key="1">
    <source>
        <dbReference type="EMBL" id="ROR34195.1"/>
    </source>
</evidence>
<comment type="caution">
    <text evidence="1">The sequence shown here is derived from an EMBL/GenBank/DDBJ whole genome shotgun (WGS) entry which is preliminary data.</text>
</comment>
<dbReference type="Proteomes" id="UP000276634">
    <property type="component" value="Unassembled WGS sequence"/>
</dbReference>
<evidence type="ECO:0000313" key="2">
    <source>
        <dbReference type="Proteomes" id="UP000276634"/>
    </source>
</evidence>
<protein>
    <submittedName>
        <fullName evidence="1">MSHA biogenesis protein MshP</fullName>
    </submittedName>
</protein>
<dbReference type="AlphaFoldDB" id="A0A3N1Y5W0"/>
<dbReference type="EMBL" id="RJVI01000001">
    <property type="protein sequence ID" value="ROR34195.1"/>
    <property type="molecule type" value="Genomic_DNA"/>
</dbReference>
<organism evidence="1 2">
    <name type="scientific">Inmirania thermothiophila</name>
    <dbReference type="NCBI Taxonomy" id="1750597"/>
    <lineage>
        <taxon>Bacteria</taxon>
        <taxon>Pseudomonadati</taxon>
        <taxon>Pseudomonadota</taxon>
        <taxon>Gammaproteobacteria</taxon>
        <taxon>Chromatiales</taxon>
        <taxon>Ectothiorhodospiraceae</taxon>
        <taxon>Inmirania</taxon>
    </lineage>
</organism>
<sequence length="144" mass="15029">MRGRGFATVTAVFLLVVLAAIATYLLTVAGAQRETARYAVQGARAYQAALAGIEWALHQIAPTGAAAPSAACGTAPATDVATTFTVAAGGGADFTVTVVCRYTEHRERADDYAVYEITSTAETGAWGSLAYVRRRIRTVVTDAP</sequence>